<keyword evidence="11" id="KW-0472">Membrane</keyword>
<name>A0A1H9ND49_9ACTN</name>
<dbReference type="PANTHER" id="PTHR11632:SF53">
    <property type="entry name" value="SUCCINATE DEHYDROGENASE FLAVOPROTEIN SUBUNIT"/>
    <property type="match status" value="1"/>
</dbReference>
<organism evidence="17 18">
    <name type="scientific">Streptomyces qinglanensis</name>
    <dbReference type="NCBI Taxonomy" id="943816"/>
    <lineage>
        <taxon>Bacteria</taxon>
        <taxon>Bacillati</taxon>
        <taxon>Actinomycetota</taxon>
        <taxon>Actinomycetes</taxon>
        <taxon>Kitasatosporales</taxon>
        <taxon>Streptomycetaceae</taxon>
        <taxon>Streptomyces</taxon>
    </lineage>
</organism>
<dbReference type="InterPro" id="IPR011280">
    <property type="entry name" value="Succ_DH/Fum_Rdt_flav_su"/>
</dbReference>
<evidence type="ECO:0000256" key="3">
    <source>
        <dbReference type="ARBA" id="ARBA00008040"/>
    </source>
</evidence>
<dbReference type="AlphaFoldDB" id="A0A1H9ND49"/>
<dbReference type="SUPFAM" id="SSF46977">
    <property type="entry name" value="Succinate dehydrogenase/fumarate reductase flavoprotein C-terminal domain"/>
    <property type="match status" value="1"/>
</dbReference>
<comment type="similarity">
    <text evidence="3">Belongs to the FAD-dependent oxidoreductase 2 family. FRD/SDH subfamily.</text>
</comment>
<dbReference type="EMBL" id="FOGO01000001">
    <property type="protein sequence ID" value="SER33970.1"/>
    <property type="molecule type" value="Genomic_DNA"/>
</dbReference>
<evidence type="ECO:0000313" key="18">
    <source>
        <dbReference type="Proteomes" id="UP000182841"/>
    </source>
</evidence>
<dbReference type="NCBIfam" id="TIGR01811">
    <property type="entry name" value="sdhA_Bsu"/>
    <property type="match status" value="1"/>
</dbReference>
<dbReference type="FunFam" id="1.20.58.100:FF:000003">
    <property type="entry name" value="Succinate dehydrogenase flavoprotein subunit"/>
    <property type="match status" value="1"/>
</dbReference>
<dbReference type="SUPFAM" id="SSF56425">
    <property type="entry name" value="Succinate dehydrogenase/fumarate reductase flavoprotein, catalytic domain"/>
    <property type="match status" value="1"/>
</dbReference>
<evidence type="ECO:0000256" key="5">
    <source>
        <dbReference type="ARBA" id="ARBA00022448"/>
    </source>
</evidence>
<dbReference type="Gene3D" id="1.20.58.100">
    <property type="entry name" value="Fumarate reductase/succinate dehydrogenase flavoprotein-like, C-terminal domain"/>
    <property type="match status" value="1"/>
</dbReference>
<evidence type="ECO:0000256" key="12">
    <source>
        <dbReference type="ARBA" id="ARBA00049220"/>
    </source>
</evidence>
<keyword evidence="9" id="KW-0249">Electron transport</keyword>
<evidence type="ECO:0000256" key="2">
    <source>
        <dbReference type="ARBA" id="ARBA00004413"/>
    </source>
</evidence>
<dbReference type="GO" id="GO:0008177">
    <property type="term" value="F:succinate dehydrogenase (quinone) activity"/>
    <property type="evidence" value="ECO:0007669"/>
    <property type="project" value="UniProtKB-EC"/>
</dbReference>
<keyword evidence="10" id="KW-0560">Oxidoreductase</keyword>
<dbReference type="GO" id="GO:0009055">
    <property type="term" value="F:electron transfer activity"/>
    <property type="evidence" value="ECO:0007669"/>
    <property type="project" value="TreeGrafter"/>
</dbReference>
<dbReference type="GO" id="GO:0005886">
    <property type="term" value="C:plasma membrane"/>
    <property type="evidence" value="ECO:0007669"/>
    <property type="project" value="UniProtKB-SubCell"/>
</dbReference>
<keyword evidence="7" id="KW-0285">Flavoprotein</keyword>
<evidence type="ECO:0000256" key="13">
    <source>
        <dbReference type="PIRSR" id="PIRSR630664-50"/>
    </source>
</evidence>
<dbReference type="InterPro" id="IPR036188">
    <property type="entry name" value="FAD/NAD-bd_sf"/>
</dbReference>
<feature type="active site" description="Proton acceptor" evidence="13">
    <location>
        <position position="351"/>
    </location>
</feature>
<dbReference type="GO" id="GO:0050660">
    <property type="term" value="F:flavin adenine dinucleotide binding"/>
    <property type="evidence" value="ECO:0007669"/>
    <property type="project" value="TreeGrafter"/>
</dbReference>
<dbReference type="OrthoDB" id="9805351at2"/>
<evidence type="ECO:0000259" key="15">
    <source>
        <dbReference type="Pfam" id="PF00890"/>
    </source>
</evidence>
<evidence type="ECO:0000256" key="6">
    <source>
        <dbReference type="ARBA" id="ARBA00022475"/>
    </source>
</evidence>
<sequence>MNTPSTPSTPSTPYQDYRTGEPAVDTKAPDGPVAERWNRRRFEAKLVNPANRRKHTVIVVGTGLAGGSAGATLAEAGYRVVQFCYQDSPRRAHSVAAQGGINAAKNYRNDGDSVQRLFYDTVKGGDFRSRESNVYRLAEISTGIIDQCVAQGVPFAREYGGLLDTRSFGGVQVSRTFYARGQTGQQLLLGAYQALSRQIATGAVEMHPRTEMLDLIVIDGRARGIVARDLLTGRIESHFADAVVLATGGYGNVFHLSTNAKNSNATAVWRAHRRGAHFANPCFTQIHPTCIPRSGDHQSKLTLMSESLRNDGRVWVPAEPGDDRAPQDIPEDERDYYLERLYPSFGNLVPRDIASRAAKNVCDEGRGVGPGGHGHRGGAEGSSVEGGGGRREGVYLDFADALARMGRKAVEERYGNLFEMYARITAEDPYTRPMRIYPAIHYTMGGLWVDYDLMTTVPGLFAIGEANFSDHGANRLGASALMQGLADGYFVLPATLGDYLARAPHQPADPDHPAVHEAVRAVSDRLDALLSAGGDRSPESFHRELGALLWDECGMSRTEEGLRKALERIPELRAEFWRRVRVPGSGAALNQSLEQANRVADHLELAELMCLDALHRAESCGGHFREEHRTPDGEAAREDEAFCYAAAWEFTGTGTAPVLHKEALHFEHVHPTQRSYT</sequence>
<dbReference type="RefSeq" id="WP_074998259.1">
    <property type="nucleotide sequence ID" value="NZ_FOGO01000001.1"/>
</dbReference>
<evidence type="ECO:0000256" key="7">
    <source>
        <dbReference type="ARBA" id="ARBA00022630"/>
    </source>
</evidence>
<dbReference type="InterPro" id="IPR030664">
    <property type="entry name" value="SdhA/FrdA/AprA"/>
</dbReference>
<evidence type="ECO:0000256" key="4">
    <source>
        <dbReference type="ARBA" id="ARBA00012792"/>
    </source>
</evidence>
<dbReference type="NCBIfam" id="NF005749">
    <property type="entry name" value="PRK07573.1"/>
    <property type="match status" value="1"/>
</dbReference>
<feature type="domain" description="Fumarate reductase/succinate dehydrogenase flavoprotein-like C-terminal" evidence="16">
    <location>
        <begin position="542"/>
        <end position="676"/>
    </location>
</feature>
<evidence type="ECO:0000256" key="10">
    <source>
        <dbReference type="ARBA" id="ARBA00023002"/>
    </source>
</evidence>
<dbReference type="InterPro" id="IPR027477">
    <property type="entry name" value="Succ_DH/fumarate_Rdtase_cat_sf"/>
</dbReference>
<evidence type="ECO:0000256" key="11">
    <source>
        <dbReference type="ARBA" id="ARBA00023136"/>
    </source>
</evidence>
<keyword evidence="6" id="KW-1003">Cell membrane</keyword>
<accession>A0A1H9ND49</accession>
<dbReference type="InterPro" id="IPR003953">
    <property type="entry name" value="FAD-dep_OxRdtase_2_FAD-bd"/>
</dbReference>
<reference evidence="18" key="1">
    <citation type="submission" date="2016-10" db="EMBL/GenBank/DDBJ databases">
        <authorList>
            <person name="Varghese N."/>
            <person name="Submissions S."/>
        </authorList>
    </citation>
    <scope>NUCLEOTIDE SEQUENCE [LARGE SCALE GENOMIC DNA]</scope>
    <source>
        <strain evidence="18">CGMCC 4.6825</strain>
    </source>
</reference>
<dbReference type="InterPro" id="IPR015939">
    <property type="entry name" value="Fum_Rdtase/Succ_DH_flav-like_C"/>
</dbReference>
<dbReference type="Pfam" id="PF02910">
    <property type="entry name" value="Succ_DH_flav_C"/>
    <property type="match status" value="1"/>
</dbReference>
<gene>
    <name evidence="17" type="ORF">SAMN05421870_101303</name>
</gene>
<protein>
    <recommendedName>
        <fullName evidence="4">succinate dehydrogenase</fullName>
        <ecNumber evidence="4">1.3.5.1</ecNumber>
    </recommendedName>
</protein>
<dbReference type="Proteomes" id="UP000182841">
    <property type="component" value="Unassembled WGS sequence"/>
</dbReference>
<feature type="compositionally biased region" description="Low complexity" evidence="14">
    <location>
        <begin position="1"/>
        <end position="13"/>
    </location>
</feature>
<dbReference type="GO" id="GO:0009061">
    <property type="term" value="P:anaerobic respiration"/>
    <property type="evidence" value="ECO:0007669"/>
    <property type="project" value="TreeGrafter"/>
</dbReference>
<evidence type="ECO:0000313" key="17">
    <source>
        <dbReference type="EMBL" id="SER33970.1"/>
    </source>
</evidence>
<dbReference type="InterPro" id="IPR037099">
    <property type="entry name" value="Fum_R/Succ_DH_flav-like_C_sf"/>
</dbReference>
<evidence type="ECO:0000259" key="16">
    <source>
        <dbReference type="Pfam" id="PF02910"/>
    </source>
</evidence>
<comment type="cofactor">
    <cofactor evidence="1">
        <name>FAD</name>
        <dbReference type="ChEBI" id="CHEBI:57692"/>
    </cofactor>
</comment>
<feature type="region of interest" description="Disordered" evidence="14">
    <location>
        <begin position="1"/>
        <end position="32"/>
    </location>
</feature>
<dbReference type="FunFam" id="3.50.50.60:FF:000009">
    <property type="entry name" value="Succinate dehydrogenase flavoprotein subunit"/>
    <property type="match status" value="1"/>
</dbReference>
<keyword evidence="8" id="KW-0274">FAD</keyword>
<proteinExistence type="inferred from homology"/>
<dbReference type="SUPFAM" id="SSF51905">
    <property type="entry name" value="FAD/NAD(P)-binding domain"/>
    <property type="match status" value="1"/>
</dbReference>
<evidence type="ECO:0000256" key="8">
    <source>
        <dbReference type="ARBA" id="ARBA00022827"/>
    </source>
</evidence>
<dbReference type="STRING" id="943816.AN217_10480"/>
<dbReference type="PRINTS" id="PR00368">
    <property type="entry name" value="FADPNR"/>
</dbReference>
<keyword evidence="18" id="KW-1185">Reference proteome</keyword>
<evidence type="ECO:0000256" key="1">
    <source>
        <dbReference type="ARBA" id="ARBA00001974"/>
    </source>
</evidence>
<dbReference type="Pfam" id="PF00890">
    <property type="entry name" value="FAD_binding_2"/>
    <property type="match status" value="1"/>
</dbReference>
<dbReference type="Gene3D" id="3.90.700.10">
    <property type="entry name" value="Succinate dehydrogenase/fumarate reductase flavoprotein, catalytic domain"/>
    <property type="match status" value="1"/>
</dbReference>
<dbReference type="PANTHER" id="PTHR11632">
    <property type="entry name" value="SUCCINATE DEHYDROGENASE 2 FLAVOPROTEIN SUBUNIT"/>
    <property type="match status" value="1"/>
</dbReference>
<keyword evidence="5" id="KW-0813">Transport</keyword>
<comment type="subcellular location">
    <subcellularLocation>
        <location evidence="2">Cell membrane</location>
        <topology evidence="2">Peripheral membrane protein</topology>
        <orientation evidence="2">Cytoplasmic side</orientation>
    </subcellularLocation>
</comment>
<dbReference type="GO" id="GO:0033765">
    <property type="term" value="F:steroid dehydrogenase activity, acting on the CH-CH group of donors"/>
    <property type="evidence" value="ECO:0007669"/>
    <property type="project" value="UniProtKB-ARBA"/>
</dbReference>
<evidence type="ECO:0000256" key="9">
    <source>
        <dbReference type="ARBA" id="ARBA00022982"/>
    </source>
</evidence>
<feature type="domain" description="FAD-dependent oxidoreductase 2 FAD-binding" evidence="15">
    <location>
        <begin position="57"/>
        <end position="481"/>
    </location>
</feature>
<feature type="region of interest" description="Disordered" evidence="14">
    <location>
        <begin position="364"/>
        <end position="388"/>
    </location>
</feature>
<dbReference type="Gene3D" id="3.50.50.60">
    <property type="entry name" value="FAD/NAD(P)-binding domain"/>
    <property type="match status" value="1"/>
</dbReference>
<evidence type="ECO:0000256" key="14">
    <source>
        <dbReference type="SAM" id="MobiDB-lite"/>
    </source>
</evidence>
<comment type="catalytic activity">
    <reaction evidence="12">
        <text>a quinone + succinate = fumarate + a quinol</text>
        <dbReference type="Rhea" id="RHEA:40523"/>
        <dbReference type="ChEBI" id="CHEBI:24646"/>
        <dbReference type="ChEBI" id="CHEBI:29806"/>
        <dbReference type="ChEBI" id="CHEBI:30031"/>
        <dbReference type="ChEBI" id="CHEBI:132124"/>
        <dbReference type="EC" id="1.3.5.1"/>
    </reaction>
</comment>
<dbReference type="EC" id="1.3.5.1" evidence="4"/>